<reference evidence="2" key="1">
    <citation type="submission" date="2014-09" db="EMBL/GenBank/DDBJ databases">
        <authorList>
            <person name="Magalhaes I.L.F."/>
            <person name="Oliveira U."/>
            <person name="Santos F.R."/>
            <person name="Vidigal T.H.D.A."/>
            <person name="Brescovit A.D."/>
            <person name="Santos A.J."/>
        </authorList>
    </citation>
    <scope>NUCLEOTIDE SEQUENCE</scope>
    <source>
        <tissue evidence="2">Shoot tissue taken approximately 20 cm above the soil surface</tissue>
    </source>
</reference>
<protein>
    <submittedName>
        <fullName evidence="2">Uncharacterized protein</fullName>
    </submittedName>
</protein>
<name>A0A0A8YMJ8_ARUDO</name>
<evidence type="ECO:0000313" key="2">
    <source>
        <dbReference type="EMBL" id="JAD26808.1"/>
    </source>
</evidence>
<organism evidence="2">
    <name type="scientific">Arundo donax</name>
    <name type="common">Giant reed</name>
    <name type="synonym">Donax arundinaceus</name>
    <dbReference type="NCBI Taxonomy" id="35708"/>
    <lineage>
        <taxon>Eukaryota</taxon>
        <taxon>Viridiplantae</taxon>
        <taxon>Streptophyta</taxon>
        <taxon>Embryophyta</taxon>
        <taxon>Tracheophyta</taxon>
        <taxon>Spermatophyta</taxon>
        <taxon>Magnoliopsida</taxon>
        <taxon>Liliopsida</taxon>
        <taxon>Poales</taxon>
        <taxon>Poaceae</taxon>
        <taxon>PACMAD clade</taxon>
        <taxon>Arundinoideae</taxon>
        <taxon>Arundineae</taxon>
        <taxon>Arundo</taxon>
    </lineage>
</organism>
<reference evidence="2" key="2">
    <citation type="journal article" date="2015" name="Data Brief">
        <title>Shoot transcriptome of the giant reed, Arundo donax.</title>
        <authorList>
            <person name="Barrero R.A."/>
            <person name="Guerrero F.D."/>
            <person name="Moolhuijzen P."/>
            <person name="Goolsby J.A."/>
            <person name="Tidwell J."/>
            <person name="Bellgard S.E."/>
            <person name="Bellgard M.I."/>
        </authorList>
    </citation>
    <scope>NUCLEOTIDE SEQUENCE</scope>
    <source>
        <tissue evidence="2">Shoot tissue taken approximately 20 cm above the soil surface</tissue>
    </source>
</reference>
<sequence length="64" mass="7617">MKCCLQKDLEKQNQKQMKQAQKIEKSRTKVRMRKSRMVKKTYRDLAYIGKGYSPSISFLASSQW</sequence>
<dbReference type="AlphaFoldDB" id="A0A0A8YMJ8"/>
<feature type="region of interest" description="Disordered" evidence="1">
    <location>
        <begin position="15"/>
        <end position="35"/>
    </location>
</feature>
<evidence type="ECO:0000256" key="1">
    <source>
        <dbReference type="SAM" id="MobiDB-lite"/>
    </source>
</evidence>
<accession>A0A0A8YMJ8</accession>
<proteinExistence type="predicted"/>
<dbReference type="EMBL" id="GBRH01271087">
    <property type="protein sequence ID" value="JAD26808.1"/>
    <property type="molecule type" value="Transcribed_RNA"/>
</dbReference>